<dbReference type="SUPFAM" id="SSF47336">
    <property type="entry name" value="ACP-like"/>
    <property type="match status" value="1"/>
</dbReference>
<sequence length="113" mass="12669">MPAARSNGVTSMSFNTDYASNAGYRPDFYYQKIATAIGMVLETDDLSELHPHTDLERDLGFKSGIFIELMMYLEEMIEGFSINPVTLDSQQISTIDSLGRFIHSQLEHDVPCA</sequence>
<evidence type="ECO:0000259" key="1">
    <source>
        <dbReference type="PROSITE" id="PS50075"/>
    </source>
</evidence>
<protein>
    <recommendedName>
        <fullName evidence="1">Carrier domain-containing protein</fullName>
    </recommendedName>
</protein>
<dbReference type="AlphaFoldDB" id="E0SMF3"/>
<reference evidence="2 3" key="1">
    <citation type="journal article" date="2011" name="J. Bacteriol.">
        <title>Genome sequence of the plant-pathogenic bacterium Dickeya dadantii 3937.</title>
        <authorList>
            <person name="Glasner J.D."/>
            <person name="Yang C.H."/>
            <person name="Reverchon S."/>
            <person name="Hugouvieux-Cotte-Pattat N."/>
            <person name="Condemine G."/>
            <person name="Bohin J.P."/>
            <person name="Van Gijsegem F."/>
            <person name="Yang S."/>
            <person name="Franza T."/>
            <person name="Expert D."/>
            <person name="Plunkett G. III"/>
            <person name="San Francisco M.J."/>
            <person name="Charkowski A.O."/>
            <person name="Py B."/>
            <person name="Bell K."/>
            <person name="Rauscher L."/>
            <person name="Rodriguez-Palenzuela P."/>
            <person name="Toussaint A."/>
            <person name="Holeva M.C."/>
            <person name="He S.Y."/>
            <person name="Douet V."/>
            <person name="Boccara M."/>
            <person name="Blanco C."/>
            <person name="Toth I."/>
            <person name="Anderson B.D."/>
            <person name="Biehl B.S."/>
            <person name="Mau B."/>
            <person name="Flynn S.M."/>
            <person name="Barras F."/>
            <person name="Lindeberg M."/>
            <person name="Birch P.R."/>
            <person name="Tsuyumu S."/>
            <person name="Shi X."/>
            <person name="Hibbing M."/>
            <person name="Yap M.N."/>
            <person name="Carpentier M."/>
            <person name="Dassa E."/>
            <person name="Umehara M."/>
            <person name="Kim J.F."/>
            <person name="Rusch M."/>
            <person name="Soni P."/>
            <person name="Mayhew G.F."/>
            <person name="Fouts D.E."/>
            <person name="Gill S.R."/>
            <person name="Blattner F.R."/>
            <person name="Keen N.T."/>
            <person name="Perna N.T."/>
        </authorList>
    </citation>
    <scope>NUCLEOTIDE SEQUENCE [LARGE SCALE GENOMIC DNA]</scope>
    <source>
        <strain evidence="2 3">3937</strain>
    </source>
</reference>
<dbReference type="HOGENOM" id="CLU_2272907_0_0_6"/>
<feature type="domain" description="Carrier" evidence="1">
    <location>
        <begin position="27"/>
        <end position="106"/>
    </location>
</feature>
<gene>
    <name evidence="2" type="ordered locus">Dda3937_03213</name>
</gene>
<keyword evidence="3" id="KW-1185">Reference proteome</keyword>
<dbReference type="Pfam" id="PF00550">
    <property type="entry name" value="PP-binding"/>
    <property type="match status" value="1"/>
</dbReference>
<dbReference type="Gene3D" id="1.10.1200.10">
    <property type="entry name" value="ACP-like"/>
    <property type="match status" value="1"/>
</dbReference>
<organism evidence="2 3">
    <name type="scientific">Dickeya dadantii (strain 3937)</name>
    <name type="common">Erwinia chrysanthemi (strain 3937)</name>
    <dbReference type="NCBI Taxonomy" id="198628"/>
    <lineage>
        <taxon>Bacteria</taxon>
        <taxon>Pseudomonadati</taxon>
        <taxon>Pseudomonadota</taxon>
        <taxon>Gammaproteobacteria</taxon>
        <taxon>Enterobacterales</taxon>
        <taxon>Pectobacteriaceae</taxon>
        <taxon>Dickeya</taxon>
    </lineage>
</organism>
<dbReference type="Proteomes" id="UP000006859">
    <property type="component" value="Chromosome"/>
</dbReference>
<dbReference type="InterPro" id="IPR009081">
    <property type="entry name" value="PP-bd_ACP"/>
</dbReference>
<dbReference type="PROSITE" id="PS50075">
    <property type="entry name" value="CARRIER"/>
    <property type="match status" value="1"/>
</dbReference>
<accession>E0SMF3</accession>
<dbReference type="eggNOG" id="COG0236">
    <property type="taxonomic scope" value="Bacteria"/>
</dbReference>
<evidence type="ECO:0000313" key="2">
    <source>
        <dbReference type="EMBL" id="ADN00592.1"/>
    </source>
</evidence>
<dbReference type="KEGG" id="ddd:Dda3937_03213"/>
<dbReference type="EMBL" id="CP002038">
    <property type="protein sequence ID" value="ADN00592.1"/>
    <property type="molecule type" value="Genomic_DNA"/>
</dbReference>
<dbReference type="InterPro" id="IPR036736">
    <property type="entry name" value="ACP-like_sf"/>
</dbReference>
<evidence type="ECO:0000313" key="3">
    <source>
        <dbReference type="Proteomes" id="UP000006859"/>
    </source>
</evidence>
<dbReference type="STRING" id="198628.Dda3937_03213"/>
<proteinExistence type="predicted"/>
<name>E0SMF3_DICD3</name>